<protein>
    <submittedName>
        <fullName evidence="1">Uncharacterized protein</fullName>
    </submittedName>
</protein>
<evidence type="ECO:0000313" key="1">
    <source>
        <dbReference type="EMBL" id="CAE6887919.1"/>
    </source>
</evidence>
<comment type="caution">
    <text evidence="1">The sequence shown here is derived from an EMBL/GenBank/DDBJ whole genome shotgun (WGS) entry which is preliminary data.</text>
</comment>
<accession>A0A9N8QZB0</accession>
<evidence type="ECO:0000313" key="2">
    <source>
        <dbReference type="Proteomes" id="UP000675121"/>
    </source>
</evidence>
<dbReference type="EMBL" id="CAJNAS010000006">
    <property type="protein sequence ID" value="CAE6887919.1"/>
    <property type="molecule type" value="Genomic_DNA"/>
</dbReference>
<dbReference type="Proteomes" id="UP000675121">
    <property type="component" value="Unassembled WGS sequence"/>
</dbReference>
<name>A0A9N8QZB0_9BURK</name>
<keyword evidence="2" id="KW-1185">Reference proteome</keyword>
<reference evidence="1" key="1">
    <citation type="submission" date="2021-02" db="EMBL/GenBank/DDBJ databases">
        <authorList>
            <person name="Vanwijnsberghe S."/>
        </authorList>
    </citation>
    <scope>NUCLEOTIDE SEQUENCE</scope>
    <source>
        <strain evidence="1">R-70211</strain>
    </source>
</reference>
<gene>
    <name evidence="1" type="ORF">R70211_02526</name>
</gene>
<proteinExistence type="predicted"/>
<sequence length="109" mass="12642">MVFASPTGDPLQLIRPDEYDGHEYRCVLEGCECVWGAGCKIDEITGTQNLVPFIHLEINFTFDTLNRYRSIDRMHRHSFASRKNDPHDFEALLLEQCRGRSLFKPVAER</sequence>
<dbReference type="AlphaFoldDB" id="A0A9N8QZB0"/>
<organism evidence="1 2">
    <name type="scientific">Paraburkholderia domus</name>
    <dbReference type="NCBI Taxonomy" id="2793075"/>
    <lineage>
        <taxon>Bacteria</taxon>
        <taxon>Pseudomonadati</taxon>
        <taxon>Pseudomonadota</taxon>
        <taxon>Betaproteobacteria</taxon>
        <taxon>Burkholderiales</taxon>
        <taxon>Burkholderiaceae</taxon>
        <taxon>Paraburkholderia</taxon>
    </lineage>
</organism>